<evidence type="ECO:0000256" key="3">
    <source>
        <dbReference type="ARBA" id="ARBA00023163"/>
    </source>
</evidence>
<sequence length="229" mass="26492">MKKEVLNVKDGTMSESNEKALVEFLSLKRRNYEILQRESSGKFGREEKKDRMRVCDQLCKLNHDDKKQKTTLQYTSTNLQAARQPVKDVAEGTGYGDLNPRVKNEAMNFESKPLSKSIWRNHRRSWTPELHERFVEALEYLGGPQVAKPKQTRDAMKVEGLTNDQVKSHLQVIEDNLSIGLAAEELHQPVQILWRKVWRSFRTHAYQGSIMVILKLKPNPGWASDIPHE</sequence>
<keyword evidence="4" id="KW-0539">Nucleus</keyword>
<evidence type="ECO:0000259" key="5">
    <source>
        <dbReference type="PROSITE" id="PS51294"/>
    </source>
</evidence>
<keyword evidence="2" id="KW-0805">Transcription regulation</keyword>
<reference evidence="6 7" key="1">
    <citation type="submission" date="2024-01" db="EMBL/GenBank/DDBJ databases">
        <authorList>
            <person name="Waweru B."/>
        </authorList>
    </citation>
    <scope>NUCLEOTIDE SEQUENCE [LARGE SCALE GENOMIC DNA]</scope>
</reference>
<feature type="domain" description="HTH myb-type" evidence="5">
    <location>
        <begin position="123"/>
        <end position="178"/>
    </location>
</feature>
<accession>A0AAV1REW1</accession>
<comment type="subcellular location">
    <subcellularLocation>
        <location evidence="1">Nucleus</location>
    </subcellularLocation>
</comment>
<dbReference type="PANTHER" id="PTHR31003:SF28">
    <property type="entry name" value="HTH MYB-TYPE DOMAIN-CONTAINING PROTEIN"/>
    <property type="match status" value="1"/>
</dbReference>
<evidence type="ECO:0000313" key="7">
    <source>
        <dbReference type="Proteomes" id="UP001314170"/>
    </source>
</evidence>
<name>A0AAV1REW1_9ROSI</name>
<keyword evidence="3" id="KW-0804">Transcription</keyword>
<dbReference type="GO" id="GO:0005634">
    <property type="term" value="C:nucleus"/>
    <property type="evidence" value="ECO:0007669"/>
    <property type="project" value="UniProtKB-SubCell"/>
</dbReference>
<dbReference type="AlphaFoldDB" id="A0AAV1REW1"/>
<evidence type="ECO:0000313" key="6">
    <source>
        <dbReference type="EMBL" id="CAK7335285.1"/>
    </source>
</evidence>
<comment type="caution">
    <text evidence="6">The sequence shown here is derived from an EMBL/GenBank/DDBJ whole genome shotgun (WGS) entry which is preliminary data.</text>
</comment>
<dbReference type="PANTHER" id="PTHR31003">
    <property type="entry name" value="MYB FAMILY TRANSCRIPTION FACTOR"/>
    <property type="match status" value="1"/>
</dbReference>
<dbReference type="NCBIfam" id="TIGR01557">
    <property type="entry name" value="myb_SHAQKYF"/>
    <property type="match status" value="1"/>
</dbReference>
<evidence type="ECO:0000256" key="2">
    <source>
        <dbReference type="ARBA" id="ARBA00023015"/>
    </source>
</evidence>
<protein>
    <recommendedName>
        <fullName evidence="5">HTH myb-type domain-containing protein</fullName>
    </recommendedName>
</protein>
<dbReference type="SUPFAM" id="SSF46689">
    <property type="entry name" value="Homeodomain-like"/>
    <property type="match status" value="1"/>
</dbReference>
<dbReference type="InterPro" id="IPR044787">
    <property type="entry name" value="HHO5-like"/>
</dbReference>
<dbReference type="EMBL" id="CAWUPB010000957">
    <property type="protein sequence ID" value="CAK7335285.1"/>
    <property type="molecule type" value="Genomic_DNA"/>
</dbReference>
<dbReference type="InterPro" id="IPR006447">
    <property type="entry name" value="Myb_dom_plants"/>
</dbReference>
<dbReference type="Gene3D" id="1.10.10.60">
    <property type="entry name" value="Homeodomain-like"/>
    <property type="match status" value="1"/>
</dbReference>
<evidence type="ECO:0000256" key="1">
    <source>
        <dbReference type="ARBA" id="ARBA00004123"/>
    </source>
</evidence>
<dbReference type="GO" id="GO:0003677">
    <property type="term" value="F:DNA binding"/>
    <property type="evidence" value="ECO:0007669"/>
    <property type="project" value="UniProtKB-KW"/>
</dbReference>
<proteinExistence type="predicted"/>
<evidence type="ECO:0000256" key="4">
    <source>
        <dbReference type="ARBA" id="ARBA00023242"/>
    </source>
</evidence>
<gene>
    <name evidence="6" type="ORF">DCAF_LOCUS10302</name>
</gene>
<dbReference type="PROSITE" id="PS51294">
    <property type="entry name" value="HTH_MYB"/>
    <property type="match status" value="1"/>
</dbReference>
<dbReference type="InterPro" id="IPR009057">
    <property type="entry name" value="Homeodomain-like_sf"/>
</dbReference>
<dbReference type="GO" id="GO:0003700">
    <property type="term" value="F:DNA-binding transcription factor activity"/>
    <property type="evidence" value="ECO:0007669"/>
    <property type="project" value="InterPro"/>
</dbReference>
<dbReference type="Proteomes" id="UP001314170">
    <property type="component" value="Unassembled WGS sequence"/>
</dbReference>
<dbReference type="InterPro" id="IPR017930">
    <property type="entry name" value="Myb_dom"/>
</dbReference>
<keyword evidence="7" id="KW-1185">Reference proteome</keyword>
<organism evidence="6 7">
    <name type="scientific">Dovyalis caffra</name>
    <dbReference type="NCBI Taxonomy" id="77055"/>
    <lineage>
        <taxon>Eukaryota</taxon>
        <taxon>Viridiplantae</taxon>
        <taxon>Streptophyta</taxon>
        <taxon>Embryophyta</taxon>
        <taxon>Tracheophyta</taxon>
        <taxon>Spermatophyta</taxon>
        <taxon>Magnoliopsida</taxon>
        <taxon>eudicotyledons</taxon>
        <taxon>Gunneridae</taxon>
        <taxon>Pentapetalae</taxon>
        <taxon>rosids</taxon>
        <taxon>fabids</taxon>
        <taxon>Malpighiales</taxon>
        <taxon>Salicaceae</taxon>
        <taxon>Flacourtieae</taxon>
        <taxon>Dovyalis</taxon>
    </lineage>
</organism>